<keyword evidence="1" id="KW-0328">Glycosyltransferase</keyword>
<sequence length="350" mass="41546">MRVAFIVPFYKVEKEYIKQSIMSIINQTYKDLEIILVDDGSPDECGAICDKYASMDERIKVIHKKNGGLSDARNSGIDIVTAEWITFVDGDDWVDENFIEQFILYISERHDLADIYYFSGYRNFPDKEVKGVPYFETGRTFSTYEEREFLQSMCLTNHVSKDGNRKGITISSAWAKIYKTDFIQQYKLKFPIVPYDEDSLFYVESIEVAKKIEYIAIPVYHYRYTLGSIVNRYRPNADMEQEIYLEYLFSFAKRCEKKEDFIKKIYMRVMTSMILLIKLKYFNKNNKDSFLKKRGECNKLFCTSPYKDALNNITINQLGRNAKIKYFLLKFKFYYLLEILRRKNSENSIR</sequence>
<dbReference type="Gene3D" id="3.90.550.10">
    <property type="entry name" value="Spore Coat Polysaccharide Biosynthesis Protein SpsA, Chain A"/>
    <property type="match status" value="1"/>
</dbReference>
<evidence type="ECO:0000256" key="2">
    <source>
        <dbReference type="ARBA" id="ARBA00022679"/>
    </source>
</evidence>
<dbReference type="EMBL" id="QTJW01000013">
    <property type="protein sequence ID" value="RGD68920.1"/>
    <property type="molecule type" value="Genomic_DNA"/>
</dbReference>
<dbReference type="PANTHER" id="PTHR22916">
    <property type="entry name" value="GLYCOSYLTRANSFERASE"/>
    <property type="match status" value="1"/>
</dbReference>
<protein>
    <submittedName>
        <fullName evidence="4">Glycosyltransferase family 2 protein</fullName>
    </submittedName>
</protein>
<evidence type="ECO:0000313" key="4">
    <source>
        <dbReference type="EMBL" id="RGD68920.1"/>
    </source>
</evidence>
<dbReference type="SUPFAM" id="SSF53448">
    <property type="entry name" value="Nucleotide-diphospho-sugar transferases"/>
    <property type="match status" value="1"/>
</dbReference>
<gene>
    <name evidence="4" type="ORF">DWX31_19290</name>
</gene>
<evidence type="ECO:0000256" key="1">
    <source>
        <dbReference type="ARBA" id="ARBA00022676"/>
    </source>
</evidence>
<dbReference type="GO" id="GO:0016757">
    <property type="term" value="F:glycosyltransferase activity"/>
    <property type="evidence" value="ECO:0007669"/>
    <property type="project" value="UniProtKB-KW"/>
</dbReference>
<evidence type="ECO:0000259" key="3">
    <source>
        <dbReference type="Pfam" id="PF00535"/>
    </source>
</evidence>
<dbReference type="OrthoDB" id="9807674at2"/>
<comment type="caution">
    <text evidence="4">The sequence shown here is derived from an EMBL/GenBank/DDBJ whole genome shotgun (WGS) entry which is preliminary data.</text>
</comment>
<dbReference type="PANTHER" id="PTHR22916:SF51">
    <property type="entry name" value="GLYCOSYLTRANSFERASE EPSH-RELATED"/>
    <property type="match status" value="1"/>
</dbReference>
<accession>A0A3E3DHZ3</accession>
<dbReference type="CDD" id="cd00761">
    <property type="entry name" value="Glyco_tranf_GTA_type"/>
    <property type="match status" value="1"/>
</dbReference>
<evidence type="ECO:0000313" key="5">
    <source>
        <dbReference type="Proteomes" id="UP000261023"/>
    </source>
</evidence>
<dbReference type="RefSeq" id="WP_051364781.1">
    <property type="nucleotide sequence ID" value="NZ_QTJW01000013.1"/>
</dbReference>
<name>A0A3E3DHZ3_9FIRM</name>
<reference evidence="4 5" key="1">
    <citation type="submission" date="2018-08" db="EMBL/GenBank/DDBJ databases">
        <title>A genome reference for cultivated species of the human gut microbiota.</title>
        <authorList>
            <person name="Zou Y."/>
            <person name="Xue W."/>
            <person name="Luo G."/>
        </authorList>
    </citation>
    <scope>NUCLEOTIDE SEQUENCE [LARGE SCALE GENOMIC DNA]</scope>
    <source>
        <strain evidence="4 5">AF19-13AC</strain>
    </source>
</reference>
<dbReference type="Proteomes" id="UP000261023">
    <property type="component" value="Unassembled WGS sequence"/>
</dbReference>
<dbReference type="InterPro" id="IPR029044">
    <property type="entry name" value="Nucleotide-diphossugar_trans"/>
</dbReference>
<proteinExistence type="predicted"/>
<keyword evidence="2 4" id="KW-0808">Transferase</keyword>
<organism evidence="4 5">
    <name type="scientific">Hungatella hathewayi</name>
    <dbReference type="NCBI Taxonomy" id="154046"/>
    <lineage>
        <taxon>Bacteria</taxon>
        <taxon>Bacillati</taxon>
        <taxon>Bacillota</taxon>
        <taxon>Clostridia</taxon>
        <taxon>Lachnospirales</taxon>
        <taxon>Lachnospiraceae</taxon>
        <taxon>Hungatella</taxon>
    </lineage>
</organism>
<feature type="domain" description="Glycosyltransferase 2-like" evidence="3">
    <location>
        <begin position="5"/>
        <end position="117"/>
    </location>
</feature>
<dbReference type="Pfam" id="PF00535">
    <property type="entry name" value="Glycos_transf_2"/>
    <property type="match status" value="1"/>
</dbReference>
<dbReference type="InterPro" id="IPR001173">
    <property type="entry name" value="Glyco_trans_2-like"/>
</dbReference>
<dbReference type="AlphaFoldDB" id="A0A3E3DHZ3"/>